<comment type="caution">
    <text evidence="1">The sequence shown here is derived from an EMBL/GenBank/DDBJ whole genome shotgun (WGS) entry which is preliminary data.</text>
</comment>
<evidence type="ECO:0008006" key="3">
    <source>
        <dbReference type="Google" id="ProtNLM"/>
    </source>
</evidence>
<dbReference type="Proteomes" id="UP000321386">
    <property type="component" value="Unassembled WGS sequence"/>
</dbReference>
<gene>
    <name evidence="1" type="ORF">CPE01_25390</name>
</gene>
<name>A0A510UWC3_9CELL</name>
<sequence>MTTSSAFSDRDYRRLPTTEPGLVEHAWVLRDAGAVRELLLPDGRGLVQLALGEPGRLTDALTGARRAEGDDVRGLLTRAAVRELPAGAVRLGVQLHPMAVGRLDVAPPAGSALRAGSDLLVDRAVPVQDVLGNETTDAARAALAAGDDETAAWLVVSALARRVEQRTGRRQDELDERSAQDRATFAEVVAQVDAERGLVAASDLARTHGVTVSDLHRWSVRYLGVPPATYLAAVRFTGFVREAVGPGPVAPADVVAALRWYAQSTVAPREVERFTGLTPVELRRVEERVAELVGIA</sequence>
<dbReference type="RefSeq" id="WP_146807200.1">
    <property type="nucleotide sequence ID" value="NZ_BJUA01000013.1"/>
</dbReference>
<evidence type="ECO:0000313" key="2">
    <source>
        <dbReference type="Proteomes" id="UP000321386"/>
    </source>
</evidence>
<proteinExistence type="predicted"/>
<dbReference type="AlphaFoldDB" id="A0A510UWC3"/>
<dbReference type="EMBL" id="BJUA01000013">
    <property type="protein sequence ID" value="GEK18806.1"/>
    <property type="molecule type" value="Genomic_DNA"/>
</dbReference>
<evidence type="ECO:0000313" key="1">
    <source>
        <dbReference type="EMBL" id="GEK18806.1"/>
    </source>
</evidence>
<dbReference type="Gene3D" id="1.10.10.60">
    <property type="entry name" value="Homeodomain-like"/>
    <property type="match status" value="1"/>
</dbReference>
<dbReference type="OrthoDB" id="4824114at2"/>
<protein>
    <recommendedName>
        <fullName evidence="3">HTH araC/xylS-type domain-containing protein</fullName>
    </recommendedName>
</protein>
<reference evidence="1 2" key="1">
    <citation type="submission" date="2019-07" db="EMBL/GenBank/DDBJ databases">
        <title>Whole genome shotgun sequence of Cellulomonas persica NBRC 101101.</title>
        <authorList>
            <person name="Hosoyama A."/>
            <person name="Uohara A."/>
            <person name="Ohji S."/>
            <person name="Ichikawa N."/>
        </authorList>
    </citation>
    <scope>NUCLEOTIDE SEQUENCE [LARGE SCALE GENOMIC DNA]</scope>
    <source>
        <strain evidence="1 2">NBRC 101101</strain>
    </source>
</reference>
<organism evidence="1 2">
    <name type="scientific">Cellulomonas persica</name>
    <dbReference type="NCBI Taxonomy" id="76861"/>
    <lineage>
        <taxon>Bacteria</taxon>
        <taxon>Bacillati</taxon>
        <taxon>Actinomycetota</taxon>
        <taxon>Actinomycetes</taxon>
        <taxon>Micrococcales</taxon>
        <taxon>Cellulomonadaceae</taxon>
        <taxon>Cellulomonas</taxon>
    </lineage>
</organism>
<keyword evidence="2" id="KW-1185">Reference proteome</keyword>
<accession>A0A510UWC3</accession>